<accession>A0A3B1CQA8</accession>
<evidence type="ECO:0000313" key="3">
    <source>
        <dbReference type="EMBL" id="VAX18887.1"/>
    </source>
</evidence>
<keyword evidence="3" id="KW-0238">DNA-binding</keyword>
<sequence>MRDNEIKIYQTPDGKASIEVKLEKETVWLSQKQMAELFEKDSDTIGLHLQNIYKSGELDKISTTEKYSVVQQEGKRKVKRQIKFYNLDAIISVGYRVNSKRGVLFRKWATQLLKDYLIKGYAINKQKLERQIEQLNELRETIKILGDALEYKELTNNESKGFLKIISDYSYALEILDQYDYQTLKIENTSGKEIYRLTYEEAIKQIDLVKKTYDNSDLFGNEKDSSFKSSIATIHQTYDGIDLYPSIEEKAANLLYFIVKNHSFSDGNKRIAAFIFLYFLEKNGLLFTENRKKRIADNALVALTLMIAVSKPEEKDTMIKVIVNLINKNN</sequence>
<dbReference type="Pfam" id="PF13310">
    <property type="entry name" value="Virulence_RhuM"/>
    <property type="match status" value="1"/>
</dbReference>
<keyword evidence="1" id="KW-0175">Coiled coil</keyword>
<evidence type="ECO:0000256" key="1">
    <source>
        <dbReference type="SAM" id="Coils"/>
    </source>
</evidence>
<dbReference type="GO" id="GO:0003677">
    <property type="term" value="F:DNA binding"/>
    <property type="evidence" value="ECO:0007669"/>
    <property type="project" value="UniProtKB-KW"/>
</dbReference>
<proteinExistence type="predicted"/>
<name>A0A3B1CQA8_9ZZZZ</name>
<dbReference type="PANTHER" id="PTHR35810">
    <property type="entry name" value="CYTOPLASMIC PROTEIN-RELATED"/>
    <property type="match status" value="1"/>
</dbReference>
<reference evidence="3" key="1">
    <citation type="submission" date="2018-06" db="EMBL/GenBank/DDBJ databases">
        <authorList>
            <person name="Zhirakovskaya E."/>
        </authorList>
    </citation>
    <scope>NUCLEOTIDE SEQUENCE</scope>
</reference>
<protein>
    <submittedName>
        <fullName evidence="3">DNA-binding protein in cluster with Type I restriction-modification system</fullName>
    </submittedName>
</protein>
<dbReference type="Pfam" id="PF02661">
    <property type="entry name" value="Fic"/>
    <property type="match status" value="1"/>
</dbReference>
<dbReference type="InterPro" id="IPR011204">
    <property type="entry name" value="Virulence_RhuM-like"/>
</dbReference>
<evidence type="ECO:0000259" key="2">
    <source>
        <dbReference type="PROSITE" id="PS51459"/>
    </source>
</evidence>
<dbReference type="PANTHER" id="PTHR35810:SF1">
    <property type="entry name" value="CYTOPLASMIC PROTEIN"/>
    <property type="match status" value="1"/>
</dbReference>
<dbReference type="EMBL" id="UOGD01000119">
    <property type="protein sequence ID" value="VAX18887.1"/>
    <property type="molecule type" value="Genomic_DNA"/>
</dbReference>
<organism evidence="3">
    <name type="scientific">hydrothermal vent metagenome</name>
    <dbReference type="NCBI Taxonomy" id="652676"/>
    <lineage>
        <taxon>unclassified sequences</taxon>
        <taxon>metagenomes</taxon>
        <taxon>ecological metagenomes</taxon>
    </lineage>
</organism>
<dbReference type="InterPro" id="IPR003812">
    <property type="entry name" value="Fido"/>
</dbReference>
<dbReference type="InterPro" id="IPR036597">
    <property type="entry name" value="Fido-like_dom_sf"/>
</dbReference>
<feature type="domain" description="Fido" evidence="2">
    <location>
        <begin position="186"/>
        <end position="324"/>
    </location>
</feature>
<dbReference type="AlphaFoldDB" id="A0A3B1CQA8"/>
<dbReference type="Gene3D" id="1.20.120.1870">
    <property type="entry name" value="Fic/DOC protein, Fido domain"/>
    <property type="match status" value="1"/>
</dbReference>
<dbReference type="SUPFAM" id="SSF140931">
    <property type="entry name" value="Fic-like"/>
    <property type="match status" value="1"/>
</dbReference>
<gene>
    <name evidence="3" type="ORF">MNBD_IGNAVI01-1818</name>
</gene>
<dbReference type="InterPro" id="IPR053737">
    <property type="entry name" value="Type_II_TA_Toxin"/>
</dbReference>
<dbReference type="PROSITE" id="PS51459">
    <property type="entry name" value="FIDO"/>
    <property type="match status" value="1"/>
</dbReference>
<feature type="coiled-coil region" evidence="1">
    <location>
        <begin position="118"/>
        <end position="148"/>
    </location>
</feature>